<dbReference type="Proteomes" id="UP000528595">
    <property type="component" value="Unassembled WGS sequence"/>
</dbReference>
<name>A0AB73H2X6_9XANT</name>
<gene>
    <name evidence="1" type="ORF">FHR65_003864</name>
</gene>
<evidence type="ECO:0000313" key="1">
    <source>
        <dbReference type="EMBL" id="MBB5672266.1"/>
    </source>
</evidence>
<organism evidence="1">
    <name type="scientific">Xanthomonas arboricola</name>
    <dbReference type="NCBI Taxonomy" id="56448"/>
    <lineage>
        <taxon>Bacteria</taxon>
        <taxon>Pseudomonadati</taxon>
        <taxon>Pseudomonadota</taxon>
        <taxon>Gammaproteobacteria</taxon>
        <taxon>Lysobacterales</taxon>
        <taxon>Lysobacteraceae</taxon>
        <taxon>Xanthomonas</taxon>
    </lineage>
</organism>
<proteinExistence type="predicted"/>
<dbReference type="EMBL" id="JACIIQ010000021">
    <property type="protein sequence ID" value="MBB5672266.1"/>
    <property type="molecule type" value="Genomic_DNA"/>
</dbReference>
<protein>
    <submittedName>
        <fullName evidence="1">Uncharacterized protein</fullName>
    </submittedName>
</protein>
<comment type="caution">
    <text evidence="1">The sequence shown here is derived from an EMBL/GenBank/DDBJ whole genome shotgun (WGS) entry which is preliminary data.</text>
</comment>
<sequence>MMRKTWRLLRLAATRQISWYSFRCGLRPTQIAVALVGGGMVFCDPAVEALFFEVDDSHDA</sequence>
<dbReference type="RefSeq" id="WP_041854966.1">
    <property type="nucleotide sequence ID" value="NZ_JACIIQ010000021.1"/>
</dbReference>
<reference evidence="1" key="1">
    <citation type="submission" date="2020-08" db="EMBL/GenBank/DDBJ databases">
        <title>Studying the diversity of plant-associated saprophytic bacteria and their role in host health and plant-pathogen interactions.</title>
        <authorList>
            <person name="Potnis N."/>
        </authorList>
    </citation>
    <scope>NUCLEOTIDE SEQUENCE</scope>
    <source>
        <strain evidence="1">F21</strain>
    </source>
</reference>
<dbReference type="AlphaFoldDB" id="A0AB73H2X6"/>
<accession>A0AB73H2X6</accession>